<name>A0A7I7Z390_9MYCO</name>
<evidence type="ECO:0000313" key="1">
    <source>
        <dbReference type="EMBL" id="BBZ47613.1"/>
    </source>
</evidence>
<dbReference type="EMBL" id="AP022614">
    <property type="protein sequence ID" value="BBZ47613.1"/>
    <property type="molecule type" value="Genomic_DNA"/>
</dbReference>
<dbReference type="RefSeq" id="WP_224112849.1">
    <property type="nucleotide sequence ID" value="NZ_AP022614.1"/>
</dbReference>
<proteinExistence type="predicted"/>
<accession>A0A7I7Z390</accession>
<keyword evidence="2" id="KW-1185">Reference proteome</keyword>
<reference evidence="1 2" key="1">
    <citation type="journal article" date="2019" name="Emerg. Microbes Infect.">
        <title>Comprehensive subspecies identification of 175 nontuberculous mycobacteria species based on 7547 genomic profiles.</title>
        <authorList>
            <person name="Matsumoto Y."/>
            <person name="Kinjo T."/>
            <person name="Motooka D."/>
            <person name="Nabeya D."/>
            <person name="Jung N."/>
            <person name="Uechi K."/>
            <person name="Horii T."/>
            <person name="Iida T."/>
            <person name="Fujita J."/>
            <person name="Nakamura S."/>
        </authorList>
    </citation>
    <scope>NUCLEOTIDE SEQUENCE [LARGE SCALE GENOMIC DNA]</scope>
    <source>
        <strain evidence="1 2">JCM 14742</strain>
    </source>
</reference>
<sequence length="175" mass="19625">MRAPSLKPAGPSGLLGKLMAEVRNEFRSNVLEFGPEDPVFGGAECRVEGCERTARGRGLCEGHRQRWHEEGRPSLERFAVSTDPRWRRRQPNQRCRVPGCGYGSARGGMCGLHAQRWERAGRPSLAGWLAEPQPFKQPAPGATCRIPHCELWPQGTSAFCQTHTNTWKGQRQTRH</sequence>
<organism evidence="1 2">
    <name type="scientific">Mycobacterium parmense</name>
    <dbReference type="NCBI Taxonomy" id="185642"/>
    <lineage>
        <taxon>Bacteria</taxon>
        <taxon>Bacillati</taxon>
        <taxon>Actinomycetota</taxon>
        <taxon>Actinomycetes</taxon>
        <taxon>Mycobacteriales</taxon>
        <taxon>Mycobacteriaceae</taxon>
        <taxon>Mycobacterium</taxon>
        <taxon>Mycobacterium simiae complex</taxon>
    </lineage>
</organism>
<evidence type="ECO:0000313" key="2">
    <source>
        <dbReference type="Proteomes" id="UP000467105"/>
    </source>
</evidence>
<dbReference type="AlphaFoldDB" id="A0A7I7Z390"/>
<protein>
    <submittedName>
        <fullName evidence="1">Uncharacterized protein</fullName>
    </submittedName>
</protein>
<gene>
    <name evidence="1" type="ORF">MPRM_48940</name>
</gene>
<dbReference type="Proteomes" id="UP000467105">
    <property type="component" value="Chromosome"/>
</dbReference>